<dbReference type="Proteomes" id="UP000831467">
    <property type="component" value="Chromosome"/>
</dbReference>
<name>A0ABY4IEK1_9MICO</name>
<evidence type="ECO:0008006" key="4">
    <source>
        <dbReference type="Google" id="ProtNLM"/>
    </source>
</evidence>
<proteinExistence type="predicted"/>
<sequence length="60" mass="6855">MQEVWPYITALWFTVALLAGGFARTRGRSAWVWFLLTLFTGPIAAFLLVVWPSVETRSPR</sequence>
<gene>
    <name evidence="2" type="ORF">KV394_07540</name>
</gene>
<keyword evidence="1" id="KW-1133">Transmembrane helix</keyword>
<keyword evidence="1" id="KW-0812">Transmembrane</keyword>
<reference evidence="2 3" key="1">
    <citation type="submission" date="2021-06" db="EMBL/GenBank/DDBJ databases">
        <title>Genome-based taxonomic framework of Microbacterium strains isolated from marine environment, the description of four new species and reclassification of four preexisting species.</title>
        <authorList>
            <person name="Lee S.D."/>
            <person name="Kim S.-M."/>
            <person name="Byeon Y.-S."/>
            <person name="Yang H.L."/>
            <person name="Kim I.S."/>
        </authorList>
    </citation>
    <scope>NUCLEOTIDE SEQUENCE [LARGE SCALE GENOMIC DNA]</scope>
    <source>
        <strain evidence="2 3">SSW1-51</strain>
    </source>
</reference>
<evidence type="ECO:0000313" key="2">
    <source>
        <dbReference type="EMBL" id="UPL10972.1"/>
    </source>
</evidence>
<protein>
    <recommendedName>
        <fullName evidence="4">Antitermination protein NusB</fullName>
    </recommendedName>
</protein>
<keyword evidence="3" id="KW-1185">Reference proteome</keyword>
<evidence type="ECO:0000313" key="3">
    <source>
        <dbReference type="Proteomes" id="UP000831467"/>
    </source>
</evidence>
<dbReference type="RefSeq" id="WP_136034009.1">
    <property type="nucleotide sequence ID" value="NZ_CP078076.1"/>
</dbReference>
<accession>A0ABY4IEK1</accession>
<feature type="transmembrane region" description="Helical" evidence="1">
    <location>
        <begin position="6"/>
        <end position="23"/>
    </location>
</feature>
<organism evidence="2 3">
    <name type="scientific">Microbacterium sufflavum</name>
    <dbReference type="NCBI Taxonomy" id="2851649"/>
    <lineage>
        <taxon>Bacteria</taxon>
        <taxon>Bacillati</taxon>
        <taxon>Actinomycetota</taxon>
        <taxon>Actinomycetes</taxon>
        <taxon>Micrococcales</taxon>
        <taxon>Microbacteriaceae</taxon>
        <taxon>Microbacterium</taxon>
    </lineage>
</organism>
<dbReference type="EMBL" id="CP078076">
    <property type="protein sequence ID" value="UPL10972.1"/>
    <property type="molecule type" value="Genomic_DNA"/>
</dbReference>
<keyword evidence="1" id="KW-0472">Membrane</keyword>
<feature type="transmembrane region" description="Helical" evidence="1">
    <location>
        <begin position="30"/>
        <end position="51"/>
    </location>
</feature>
<evidence type="ECO:0000256" key="1">
    <source>
        <dbReference type="SAM" id="Phobius"/>
    </source>
</evidence>